<dbReference type="GO" id="GO:0043683">
    <property type="term" value="P:type IV pilus assembly"/>
    <property type="evidence" value="ECO:0007669"/>
    <property type="project" value="InterPro"/>
</dbReference>
<feature type="transmembrane region" description="Helical" evidence="1">
    <location>
        <begin position="12"/>
        <end position="31"/>
    </location>
</feature>
<dbReference type="OrthoDB" id="6712892at2"/>
<keyword evidence="1" id="KW-0472">Membrane</keyword>
<evidence type="ECO:0000313" key="3">
    <source>
        <dbReference type="Proteomes" id="UP000092671"/>
    </source>
</evidence>
<dbReference type="AlphaFoldDB" id="A0A1B8PJT0"/>
<dbReference type="Proteomes" id="UP000092671">
    <property type="component" value="Unassembled WGS sequence"/>
</dbReference>
<evidence type="ECO:0000256" key="1">
    <source>
        <dbReference type="SAM" id="Phobius"/>
    </source>
</evidence>
<organism evidence="2 3">
    <name type="scientific">Moraxella nonliquefaciens</name>
    <dbReference type="NCBI Taxonomy" id="478"/>
    <lineage>
        <taxon>Bacteria</taxon>
        <taxon>Pseudomonadati</taxon>
        <taxon>Pseudomonadota</taxon>
        <taxon>Gammaproteobacteria</taxon>
        <taxon>Moraxellales</taxon>
        <taxon>Moraxellaceae</taxon>
        <taxon>Moraxella</taxon>
    </lineage>
</organism>
<dbReference type="PROSITE" id="PS00409">
    <property type="entry name" value="PROKAR_NTER_METHYL"/>
    <property type="match status" value="1"/>
</dbReference>
<evidence type="ECO:0008006" key="4">
    <source>
        <dbReference type="Google" id="ProtNLM"/>
    </source>
</evidence>
<dbReference type="NCBIfam" id="TIGR02532">
    <property type="entry name" value="IV_pilin_GFxxxE"/>
    <property type="match status" value="1"/>
</dbReference>
<dbReference type="Pfam" id="PF16074">
    <property type="entry name" value="PilW"/>
    <property type="match status" value="1"/>
</dbReference>
<dbReference type="InterPro" id="IPR012902">
    <property type="entry name" value="N_methyl_site"/>
</dbReference>
<dbReference type="Pfam" id="PF07963">
    <property type="entry name" value="N_methyl"/>
    <property type="match status" value="1"/>
</dbReference>
<protein>
    <recommendedName>
        <fullName evidence="4">Pilus assembly protein PilW</fullName>
    </recommendedName>
</protein>
<proteinExistence type="predicted"/>
<dbReference type="EMBL" id="LZDN01000012">
    <property type="protein sequence ID" value="OBX50787.1"/>
    <property type="molecule type" value="Genomic_DNA"/>
</dbReference>
<reference evidence="2 3" key="1">
    <citation type="submission" date="2016-06" db="EMBL/GenBank/DDBJ databases">
        <title>Draft genome of Moraxella nonliquefaciens CCUG 60284.</title>
        <authorList>
            <person name="Salva-Serra F."/>
            <person name="Engstrom-Jakobsson H."/>
            <person name="Thorell K."/>
            <person name="Gonzales-Siles L."/>
            <person name="Karlsson R."/>
            <person name="Boulund F."/>
            <person name="Engstrand L."/>
            <person name="Kristiansson E."/>
            <person name="Moore E."/>
        </authorList>
    </citation>
    <scope>NUCLEOTIDE SEQUENCE [LARGE SCALE GENOMIC DNA]</scope>
    <source>
        <strain evidence="2 3">CCUG 60284</strain>
    </source>
</reference>
<dbReference type="RefSeq" id="WP_066893025.1">
    <property type="nucleotide sequence ID" value="NZ_LZDN01000012.1"/>
</dbReference>
<keyword evidence="1" id="KW-1133">Transmembrane helix</keyword>
<name>A0A1B8PJT0_MORNO</name>
<accession>A0A1B8PJT0</accession>
<sequence>MNKQQGFTLIELMISLVLGLLIIAAASQVYVISLRTATVQQAGSSILDANVFGLQQIENNIRMAGLGLSDVAKAGAADSGILAGGNNAVAINVLNVDGAKLSSNLISRDNSGPTNTTSSGSDQLTIQYRAPANMRDCEGHLVLGPRTGILDLPGNPVVSIDGQIIVERYFVKNNNGTLELRCDAGLYVSNHIIQDDGQGQRNNGQGTANAPTILTGANNRYNIHNLNDDGALIASGIDDFQVRFGIVRDKNHSGIRYVTPTEYQALDPNTAIITVQLGLLTKGSVPSSDAPEPPTYTILGNNVNMKSDQGQFIRRVYETNIMLRNSRGRS</sequence>
<gene>
    <name evidence="2" type="ORF">A9Z60_02490</name>
</gene>
<comment type="caution">
    <text evidence="2">The sequence shown here is derived from an EMBL/GenBank/DDBJ whole genome shotgun (WGS) entry which is preliminary data.</text>
</comment>
<keyword evidence="1" id="KW-0812">Transmembrane</keyword>
<evidence type="ECO:0000313" key="2">
    <source>
        <dbReference type="EMBL" id="OBX50787.1"/>
    </source>
</evidence>
<dbReference type="InterPro" id="IPR032092">
    <property type="entry name" value="PilW"/>
</dbReference>